<comment type="caution">
    <text evidence="1">The sequence shown here is derived from an EMBL/GenBank/DDBJ whole genome shotgun (WGS) entry which is preliminary data.</text>
</comment>
<organism evidence="1 2">
    <name type="scientific">Nocardioides luti</name>
    <dbReference type="NCBI Taxonomy" id="2761101"/>
    <lineage>
        <taxon>Bacteria</taxon>
        <taxon>Bacillati</taxon>
        <taxon>Actinomycetota</taxon>
        <taxon>Actinomycetes</taxon>
        <taxon>Propionibacteriales</taxon>
        <taxon>Nocardioidaceae</taxon>
        <taxon>Nocardioides</taxon>
    </lineage>
</organism>
<dbReference type="AlphaFoldDB" id="A0A7X0VBH9"/>
<keyword evidence="2" id="KW-1185">Reference proteome</keyword>
<accession>A0A7X0VBH9</accession>
<sequence length="133" mass="15294">MHQGSGTQSLELLAVVALLLVAIRHRHALARPCRALARRIRPPRLQPLGRPIEDIAFDARRLRVRFRYPPAGIRFAKYEGLRCAYDRVLAEACTALDHPHLFDVVRPGTELDAERYRVEDLLDRYGFRLQDAL</sequence>
<dbReference type="EMBL" id="JACKXE010000001">
    <property type="protein sequence ID" value="MBB6628706.1"/>
    <property type="molecule type" value="Genomic_DNA"/>
</dbReference>
<gene>
    <name evidence="1" type="ORF">H5V45_15375</name>
</gene>
<evidence type="ECO:0000313" key="2">
    <source>
        <dbReference type="Proteomes" id="UP000523955"/>
    </source>
</evidence>
<reference evidence="1 2" key="1">
    <citation type="submission" date="2020-08" db="EMBL/GenBank/DDBJ databases">
        <authorList>
            <person name="Seo M.-J."/>
        </authorList>
    </citation>
    <scope>NUCLEOTIDE SEQUENCE [LARGE SCALE GENOMIC DNA]</scope>
    <source>
        <strain evidence="1 2">KIGAM211</strain>
    </source>
</reference>
<protein>
    <submittedName>
        <fullName evidence="1">Uncharacterized protein</fullName>
    </submittedName>
</protein>
<evidence type="ECO:0000313" key="1">
    <source>
        <dbReference type="EMBL" id="MBB6628706.1"/>
    </source>
</evidence>
<proteinExistence type="predicted"/>
<name>A0A7X0VBH9_9ACTN</name>
<dbReference type="RefSeq" id="WP_185253733.1">
    <property type="nucleotide sequence ID" value="NZ_JACKXE010000001.1"/>
</dbReference>
<dbReference type="Proteomes" id="UP000523955">
    <property type="component" value="Unassembled WGS sequence"/>
</dbReference>